<dbReference type="EMBL" id="LXQA010866557">
    <property type="protein sequence ID" value="MCI74736.1"/>
    <property type="molecule type" value="Genomic_DNA"/>
</dbReference>
<name>A0A392UQI7_9FABA</name>
<evidence type="ECO:0000313" key="1">
    <source>
        <dbReference type="EMBL" id="MCI74736.1"/>
    </source>
</evidence>
<accession>A0A392UQI7</accession>
<dbReference type="Proteomes" id="UP000265520">
    <property type="component" value="Unassembled WGS sequence"/>
</dbReference>
<reference evidence="1 2" key="1">
    <citation type="journal article" date="2018" name="Front. Plant Sci.">
        <title>Red Clover (Trifolium pratense) and Zigzag Clover (T. medium) - A Picture of Genomic Similarities and Differences.</title>
        <authorList>
            <person name="Dluhosova J."/>
            <person name="Istvanek J."/>
            <person name="Nedelnik J."/>
            <person name="Repkova J."/>
        </authorList>
    </citation>
    <scope>NUCLEOTIDE SEQUENCE [LARGE SCALE GENOMIC DNA]</scope>
    <source>
        <strain evidence="2">cv. 10/8</strain>
        <tissue evidence="1">Leaf</tissue>
    </source>
</reference>
<protein>
    <submittedName>
        <fullName evidence="1">Uncharacterized protein</fullName>
    </submittedName>
</protein>
<evidence type="ECO:0000313" key="2">
    <source>
        <dbReference type="Proteomes" id="UP000265520"/>
    </source>
</evidence>
<sequence length="22" mass="2584">MFSLLLMSPTQPRRGIRWHAGE</sequence>
<feature type="non-terminal residue" evidence="1">
    <location>
        <position position="22"/>
    </location>
</feature>
<keyword evidence="2" id="KW-1185">Reference proteome</keyword>
<comment type="caution">
    <text evidence="1">The sequence shown here is derived from an EMBL/GenBank/DDBJ whole genome shotgun (WGS) entry which is preliminary data.</text>
</comment>
<organism evidence="1 2">
    <name type="scientific">Trifolium medium</name>
    <dbReference type="NCBI Taxonomy" id="97028"/>
    <lineage>
        <taxon>Eukaryota</taxon>
        <taxon>Viridiplantae</taxon>
        <taxon>Streptophyta</taxon>
        <taxon>Embryophyta</taxon>
        <taxon>Tracheophyta</taxon>
        <taxon>Spermatophyta</taxon>
        <taxon>Magnoliopsida</taxon>
        <taxon>eudicotyledons</taxon>
        <taxon>Gunneridae</taxon>
        <taxon>Pentapetalae</taxon>
        <taxon>rosids</taxon>
        <taxon>fabids</taxon>
        <taxon>Fabales</taxon>
        <taxon>Fabaceae</taxon>
        <taxon>Papilionoideae</taxon>
        <taxon>50 kb inversion clade</taxon>
        <taxon>NPAAA clade</taxon>
        <taxon>Hologalegina</taxon>
        <taxon>IRL clade</taxon>
        <taxon>Trifolieae</taxon>
        <taxon>Trifolium</taxon>
    </lineage>
</organism>
<proteinExistence type="predicted"/>
<dbReference type="AlphaFoldDB" id="A0A392UQI7"/>